<dbReference type="InterPro" id="IPR027417">
    <property type="entry name" value="P-loop_NTPase"/>
</dbReference>
<evidence type="ECO:0000256" key="2">
    <source>
        <dbReference type="ARBA" id="ARBA00009046"/>
    </source>
</evidence>
<keyword evidence="3" id="KW-0540">Nuclease</keyword>
<evidence type="ECO:0000256" key="5">
    <source>
        <dbReference type="ARBA" id="ARBA00022741"/>
    </source>
</evidence>
<keyword evidence="9" id="KW-0051">Antiviral defense</keyword>
<dbReference type="NCBIfam" id="TIGR01596">
    <property type="entry name" value="cas3_HD"/>
    <property type="match status" value="1"/>
</dbReference>
<dbReference type="Pfam" id="PF18395">
    <property type="entry name" value="Cas3_C"/>
    <property type="match status" value="1"/>
</dbReference>
<dbReference type="Gene3D" id="3.40.50.300">
    <property type="entry name" value="P-loop containing nucleotide triphosphate hydrolases"/>
    <property type="match status" value="2"/>
</dbReference>
<proteinExistence type="inferred from homology"/>
<dbReference type="PROSITE" id="PS51643">
    <property type="entry name" value="HD_CAS3"/>
    <property type="match status" value="1"/>
</dbReference>
<keyword evidence="4" id="KW-0479">Metal-binding</keyword>
<comment type="similarity">
    <text evidence="1">In the N-terminal section; belongs to the CRISPR-associated nuclease Cas3-HD family.</text>
</comment>
<evidence type="ECO:0000313" key="14">
    <source>
        <dbReference type="Proteomes" id="UP001501303"/>
    </source>
</evidence>
<evidence type="ECO:0000256" key="9">
    <source>
        <dbReference type="ARBA" id="ARBA00023118"/>
    </source>
</evidence>
<dbReference type="InterPro" id="IPR006483">
    <property type="entry name" value="CRISPR-assoc_Cas3_HD"/>
</dbReference>
<keyword evidence="14" id="KW-1185">Reference proteome</keyword>
<evidence type="ECO:0000256" key="3">
    <source>
        <dbReference type="ARBA" id="ARBA00022722"/>
    </source>
</evidence>
<feature type="domain" description="HD Cas3-type" evidence="12">
    <location>
        <begin position="27"/>
        <end position="226"/>
    </location>
</feature>
<feature type="compositionally biased region" description="Basic and acidic residues" evidence="10">
    <location>
        <begin position="831"/>
        <end position="841"/>
    </location>
</feature>
<evidence type="ECO:0000256" key="10">
    <source>
        <dbReference type="SAM" id="MobiDB-lite"/>
    </source>
</evidence>
<evidence type="ECO:0000313" key="13">
    <source>
        <dbReference type="EMBL" id="GAA1910971.1"/>
    </source>
</evidence>
<dbReference type="InterPro" id="IPR001650">
    <property type="entry name" value="Helicase_C-like"/>
</dbReference>
<keyword evidence="6" id="KW-0378">Hydrolase</keyword>
<feature type="domain" description="Helicase ATP-binding" evidence="11">
    <location>
        <begin position="294"/>
        <end position="529"/>
    </location>
</feature>
<gene>
    <name evidence="13" type="ORF">GCM10009716_21050</name>
</gene>
<dbReference type="InterPro" id="IPR041372">
    <property type="entry name" value="Cas3_C"/>
</dbReference>
<dbReference type="Proteomes" id="UP001501303">
    <property type="component" value="Unassembled WGS sequence"/>
</dbReference>
<dbReference type="InterPro" id="IPR054712">
    <property type="entry name" value="Cas3-like_dom"/>
</dbReference>
<reference evidence="13 14" key="1">
    <citation type="journal article" date="2019" name="Int. J. Syst. Evol. Microbiol.">
        <title>The Global Catalogue of Microorganisms (GCM) 10K type strain sequencing project: providing services to taxonomists for standard genome sequencing and annotation.</title>
        <authorList>
            <consortium name="The Broad Institute Genomics Platform"/>
            <consortium name="The Broad Institute Genome Sequencing Center for Infectious Disease"/>
            <person name="Wu L."/>
            <person name="Ma J."/>
        </authorList>
    </citation>
    <scope>NUCLEOTIDE SEQUENCE [LARGE SCALE GENOMIC DNA]</scope>
    <source>
        <strain evidence="13 14">JCM 13581</strain>
    </source>
</reference>
<comment type="similarity">
    <text evidence="2">In the central section; belongs to the CRISPR-associated helicase Cas3 family.</text>
</comment>
<dbReference type="InterPro" id="IPR038257">
    <property type="entry name" value="CRISPR-assoc_Cas3_HD_sf"/>
</dbReference>
<organism evidence="13 14">
    <name type="scientific">Streptomyces sodiiphilus</name>
    <dbReference type="NCBI Taxonomy" id="226217"/>
    <lineage>
        <taxon>Bacteria</taxon>
        <taxon>Bacillati</taxon>
        <taxon>Actinomycetota</taxon>
        <taxon>Actinomycetes</taxon>
        <taxon>Kitasatosporales</taxon>
        <taxon>Streptomycetaceae</taxon>
        <taxon>Streptomyces</taxon>
    </lineage>
</organism>
<keyword evidence="7" id="KW-0347">Helicase</keyword>
<evidence type="ECO:0000256" key="7">
    <source>
        <dbReference type="ARBA" id="ARBA00022806"/>
    </source>
</evidence>
<evidence type="ECO:0000259" key="12">
    <source>
        <dbReference type="PROSITE" id="PS51643"/>
    </source>
</evidence>
<dbReference type="EMBL" id="BAAAMJ010000018">
    <property type="protein sequence ID" value="GAA1910971.1"/>
    <property type="molecule type" value="Genomic_DNA"/>
</dbReference>
<evidence type="ECO:0000256" key="6">
    <source>
        <dbReference type="ARBA" id="ARBA00022801"/>
    </source>
</evidence>
<dbReference type="InterPro" id="IPR050547">
    <property type="entry name" value="DEAD_box_RNA_helicases"/>
</dbReference>
<name>A0ABN2P6Q7_9ACTN</name>
<evidence type="ECO:0000256" key="4">
    <source>
        <dbReference type="ARBA" id="ARBA00022723"/>
    </source>
</evidence>
<dbReference type="NCBIfam" id="TIGR01587">
    <property type="entry name" value="cas3_core"/>
    <property type="match status" value="1"/>
</dbReference>
<dbReference type="CDD" id="cd09641">
    <property type="entry name" value="Cas3''_I"/>
    <property type="match status" value="1"/>
</dbReference>
<dbReference type="InterPro" id="IPR006474">
    <property type="entry name" value="Helicase_Cas3_CRISPR-ass_core"/>
</dbReference>
<feature type="region of interest" description="Disordered" evidence="10">
    <location>
        <begin position="831"/>
        <end position="851"/>
    </location>
</feature>
<dbReference type="SMART" id="SM00490">
    <property type="entry name" value="HELICc"/>
    <property type="match status" value="1"/>
</dbReference>
<evidence type="ECO:0000256" key="8">
    <source>
        <dbReference type="ARBA" id="ARBA00022840"/>
    </source>
</evidence>
<dbReference type="InterPro" id="IPR014001">
    <property type="entry name" value="Helicase_ATP-bd"/>
</dbReference>
<evidence type="ECO:0000256" key="1">
    <source>
        <dbReference type="ARBA" id="ARBA00006847"/>
    </source>
</evidence>
<dbReference type="CDD" id="cd17930">
    <property type="entry name" value="DEXHc_cas3"/>
    <property type="match status" value="1"/>
</dbReference>
<dbReference type="PANTHER" id="PTHR47963">
    <property type="entry name" value="DEAD-BOX ATP-DEPENDENT RNA HELICASE 47, MITOCHONDRIAL"/>
    <property type="match status" value="1"/>
</dbReference>
<protein>
    <submittedName>
        <fullName evidence="13">CRISPR-associated helicase/endonuclease Cas3</fullName>
    </submittedName>
</protein>
<dbReference type="SUPFAM" id="SSF52540">
    <property type="entry name" value="P-loop containing nucleoside triphosphate hydrolases"/>
    <property type="match status" value="1"/>
</dbReference>
<comment type="caution">
    <text evidence="13">The sequence shown here is derived from an EMBL/GenBank/DDBJ whole genome shotgun (WGS) entry which is preliminary data.</text>
</comment>
<accession>A0ABN2P6Q7</accession>
<keyword evidence="5" id="KW-0547">Nucleotide-binding</keyword>
<dbReference type="RefSeq" id="WP_344260782.1">
    <property type="nucleotide sequence ID" value="NZ_BAAAMJ010000018.1"/>
</dbReference>
<dbReference type="PROSITE" id="PS51192">
    <property type="entry name" value="HELICASE_ATP_BIND_1"/>
    <property type="match status" value="1"/>
</dbReference>
<sequence>MSDEWGGVALDIEGMLGSLWGKSAEKAGGRKNLLLSHLFDTAAVAELMWEGFLAPSTRLVLDDIAGGPGAGKKFFAWLCGVHDCGKATPAFQRMWPEGAAEVRKAGLTWHDHLIPRKPWRHDRAGGHLLCRDLAGAGWTEEQIDWLWPLVAGHHGRFPSRGELKPANRAKGQLVGTGSWPAVQRALLERFTEGLGFEGVAAVAPARKPSRAVQLHLSGLIVMADWIASDEKYFRGVDDLRRVTLEAARERAGEAWLALGLHQGWGGHGIPGQEAFRERFGQEPRPSQMMVIEAAGRMSAPGLLLVEAPMGEGKTKAALLAAEVLAARFGADGVFVGMPTQATSDPMFSEVRKWLSRIDEELPSRVALLHGKRMFNPEWRALLEGSEADDASRFGGVDEYGECLDDDLYGAGTSDWEDRTPAPGTGARGPADWFLGTKRGLLCPFVVGTIDQLLLAATRTKHVMLRMAGLMGKVVVLDEVHAADVHMSQFLMEGLRWLGQAGVPVVLLSATLPPRQRQDLVTTYLAGASSREEYVAHGLPETDGYPSVTAAWPSSRSGSVAEAGGVPEPQYLVACCSGWRTDLSLSVDLLGEVVPPPHTKREDREAAEDGAARSVVDLLERELNAGGCVLIIRSSVPRAQRLYRLLRDRYGDEVHLLHGRLAVGERADRTARCLRLLGPPQGVETGERPGRMILVATQLAEQSFDVDVDLLVTDLAPIDLLLQRIGRLHRHAGVSRPAGLTAPRVVITGVDAVDLAAPQFPGVSEAIYGRFLLLRSAALVRRALASTEGTARGSGWRVPAQVPELVAAGYDVSDALLPPQWLEAAEAAHRQWEKTEGERAEKASQSLLTRRGDKEGSTLAGLHYAGRPESGGDATVEWLVRDGSPTVEAILVVRKGEVHYTLNGRALSVNGDVGADLLEDVLAGTVRLPPSLTESALKELRPLPGWFGHARLRHCPALLLDHRGRTVLGDHDVSYDPDLGLLVQRLVTN</sequence>
<keyword evidence="8" id="KW-0067">ATP-binding</keyword>
<dbReference type="Pfam" id="PF22590">
    <property type="entry name" value="Cas3-like_C_2"/>
    <property type="match status" value="1"/>
</dbReference>
<dbReference type="Pfam" id="PF18019">
    <property type="entry name" value="Cas3_HD"/>
    <property type="match status" value="1"/>
</dbReference>
<dbReference type="PANTHER" id="PTHR47963:SF9">
    <property type="entry name" value="CRISPR-ASSOCIATED ENDONUCLEASE_HELICASE CAS3"/>
    <property type="match status" value="1"/>
</dbReference>
<dbReference type="Gene3D" id="1.10.3210.30">
    <property type="match status" value="1"/>
</dbReference>
<evidence type="ECO:0000259" key="11">
    <source>
        <dbReference type="PROSITE" id="PS51192"/>
    </source>
</evidence>